<dbReference type="InterPro" id="IPR045378">
    <property type="entry name" value="LNT_N"/>
</dbReference>
<accession>A0A8H9LKW8</accession>
<keyword evidence="5 8" id="KW-1133">Transmembrane helix</keyword>
<feature type="compositionally biased region" description="Low complexity" evidence="9">
    <location>
        <begin position="1"/>
        <end position="22"/>
    </location>
</feature>
<reference evidence="11" key="2">
    <citation type="submission" date="2020-09" db="EMBL/GenBank/DDBJ databases">
        <authorList>
            <person name="Sun Q."/>
            <person name="Ohkuma M."/>
        </authorList>
    </citation>
    <scope>NUCLEOTIDE SEQUENCE</scope>
    <source>
        <strain evidence="11">JCM 4434</strain>
    </source>
</reference>
<dbReference type="InterPro" id="IPR003010">
    <property type="entry name" value="C-N_Hydrolase"/>
</dbReference>
<dbReference type="GO" id="GO:0005886">
    <property type="term" value="C:plasma membrane"/>
    <property type="evidence" value="ECO:0007669"/>
    <property type="project" value="UniProtKB-SubCell"/>
</dbReference>
<keyword evidence="6 8" id="KW-0472">Membrane</keyword>
<evidence type="ECO:0000313" key="11">
    <source>
        <dbReference type="EMBL" id="GGU75158.1"/>
    </source>
</evidence>
<proteinExistence type="inferred from homology"/>
<organism evidence="11 12">
    <name type="scientific">Kitasatospora aureofaciens</name>
    <name type="common">Streptomyces aureofaciens</name>
    <dbReference type="NCBI Taxonomy" id="1894"/>
    <lineage>
        <taxon>Bacteria</taxon>
        <taxon>Bacillati</taxon>
        <taxon>Actinomycetota</taxon>
        <taxon>Actinomycetes</taxon>
        <taxon>Kitasatosporales</taxon>
        <taxon>Streptomycetaceae</taxon>
        <taxon>Kitasatospora</taxon>
    </lineage>
</organism>
<evidence type="ECO:0000256" key="3">
    <source>
        <dbReference type="ARBA" id="ARBA00022679"/>
    </source>
</evidence>
<dbReference type="SUPFAM" id="SSF56317">
    <property type="entry name" value="Carbon-nitrogen hydrolase"/>
    <property type="match status" value="1"/>
</dbReference>
<name>A0A8H9LKW8_KITAU</name>
<feature type="transmembrane region" description="Helical" evidence="8">
    <location>
        <begin position="174"/>
        <end position="204"/>
    </location>
</feature>
<dbReference type="Proteomes" id="UP000610124">
    <property type="component" value="Unassembled WGS sequence"/>
</dbReference>
<dbReference type="GO" id="GO:0042158">
    <property type="term" value="P:lipoprotein biosynthetic process"/>
    <property type="evidence" value="ECO:0007669"/>
    <property type="project" value="UniProtKB-UniRule"/>
</dbReference>
<evidence type="ECO:0000259" key="10">
    <source>
        <dbReference type="PROSITE" id="PS50263"/>
    </source>
</evidence>
<dbReference type="Pfam" id="PF00795">
    <property type="entry name" value="CN_hydrolase"/>
    <property type="match status" value="1"/>
</dbReference>
<dbReference type="NCBIfam" id="TIGR00546">
    <property type="entry name" value="lnt"/>
    <property type="match status" value="1"/>
</dbReference>
<keyword evidence="7 8" id="KW-0012">Acyltransferase</keyword>
<dbReference type="OrthoDB" id="9804277at2"/>
<feature type="transmembrane region" description="Helical" evidence="8">
    <location>
        <begin position="103"/>
        <end position="123"/>
    </location>
</feature>
<comment type="function">
    <text evidence="8">Catalyzes the phospholipid dependent N-acylation of the N-terminal cysteine of apolipoprotein, the last step in lipoprotein maturation.</text>
</comment>
<gene>
    <name evidence="8 11" type="primary">lnt</name>
    <name evidence="11" type="ORF">GCM10010502_28850</name>
</gene>
<dbReference type="GeneID" id="97485973"/>
<dbReference type="EC" id="2.3.1.269" evidence="8"/>
<comment type="similarity">
    <text evidence="8">Belongs to the CN hydrolase family. Apolipoprotein N-acyltransferase subfamily.</text>
</comment>
<dbReference type="CDD" id="cd07571">
    <property type="entry name" value="ALP_N-acyl_transferase"/>
    <property type="match status" value="1"/>
</dbReference>
<keyword evidence="2 8" id="KW-1003">Cell membrane</keyword>
<dbReference type="Pfam" id="PF20154">
    <property type="entry name" value="LNT_N"/>
    <property type="match status" value="1"/>
</dbReference>
<dbReference type="EMBL" id="BMUB01000005">
    <property type="protein sequence ID" value="GGU75158.1"/>
    <property type="molecule type" value="Genomic_DNA"/>
</dbReference>
<evidence type="ECO:0000256" key="2">
    <source>
        <dbReference type="ARBA" id="ARBA00022475"/>
    </source>
</evidence>
<keyword evidence="3 8" id="KW-0808">Transferase</keyword>
<evidence type="ECO:0000256" key="5">
    <source>
        <dbReference type="ARBA" id="ARBA00022989"/>
    </source>
</evidence>
<evidence type="ECO:0000256" key="1">
    <source>
        <dbReference type="ARBA" id="ARBA00004651"/>
    </source>
</evidence>
<dbReference type="InterPro" id="IPR004563">
    <property type="entry name" value="Apolipo_AcylTrfase"/>
</dbReference>
<comment type="pathway">
    <text evidence="8">Protein modification; lipoprotein biosynthesis (N-acyl transfer).</text>
</comment>
<evidence type="ECO:0000256" key="8">
    <source>
        <dbReference type="HAMAP-Rule" id="MF_01148"/>
    </source>
</evidence>
<feature type="domain" description="CN hydrolase" evidence="10">
    <location>
        <begin position="240"/>
        <end position="483"/>
    </location>
</feature>
<feature type="transmembrane region" description="Helical" evidence="8">
    <location>
        <begin position="211"/>
        <end position="230"/>
    </location>
</feature>
<keyword evidence="4 8" id="KW-0812">Transmembrane</keyword>
<dbReference type="PANTHER" id="PTHR38686:SF1">
    <property type="entry name" value="APOLIPOPROTEIN N-ACYLTRANSFERASE"/>
    <property type="match status" value="1"/>
</dbReference>
<reference evidence="11" key="1">
    <citation type="journal article" date="2014" name="Int. J. Syst. Evol. Microbiol.">
        <title>Complete genome sequence of Corynebacterium casei LMG S-19264T (=DSM 44701T), isolated from a smear-ripened cheese.</title>
        <authorList>
            <consortium name="US DOE Joint Genome Institute (JGI-PGF)"/>
            <person name="Walter F."/>
            <person name="Albersmeier A."/>
            <person name="Kalinowski J."/>
            <person name="Ruckert C."/>
        </authorList>
    </citation>
    <scope>NUCLEOTIDE SEQUENCE</scope>
    <source>
        <strain evidence="11">JCM 4434</strain>
    </source>
</reference>
<dbReference type="InterPro" id="IPR036526">
    <property type="entry name" value="C-N_Hydrolase_sf"/>
</dbReference>
<feature type="region of interest" description="Disordered" evidence="9">
    <location>
        <begin position="1"/>
        <end position="26"/>
    </location>
</feature>
<dbReference type="PROSITE" id="PS50263">
    <property type="entry name" value="CN_HYDROLASE"/>
    <property type="match status" value="1"/>
</dbReference>
<keyword evidence="11" id="KW-0449">Lipoprotein</keyword>
<dbReference type="RefSeq" id="WP_078938482.1">
    <property type="nucleotide sequence ID" value="NZ_BMUB01000005.1"/>
</dbReference>
<feature type="transmembrane region" description="Helical" evidence="8">
    <location>
        <begin position="135"/>
        <end position="154"/>
    </location>
</feature>
<comment type="caution">
    <text evidence="8">Lacks conserved residue(s) required for the propagation of feature annotation.</text>
</comment>
<evidence type="ECO:0000256" key="4">
    <source>
        <dbReference type="ARBA" id="ARBA00022692"/>
    </source>
</evidence>
<evidence type="ECO:0000256" key="6">
    <source>
        <dbReference type="ARBA" id="ARBA00023136"/>
    </source>
</evidence>
<protein>
    <recommendedName>
        <fullName evidence="8">Apolipoprotein N-acyltransferase</fullName>
        <shortName evidence="8">ALP N-acyltransferase</shortName>
        <ecNumber evidence="8">2.3.1.269</ecNumber>
    </recommendedName>
</protein>
<dbReference type="AlphaFoldDB" id="A0A8H9LKW8"/>
<dbReference type="UniPathway" id="UPA00666"/>
<dbReference type="HAMAP" id="MF_01148">
    <property type="entry name" value="Lnt"/>
    <property type="match status" value="1"/>
</dbReference>
<comment type="subcellular location">
    <subcellularLocation>
        <location evidence="1 8">Cell membrane</location>
        <topology evidence="1 8">Multi-pass membrane protein</topology>
    </subcellularLocation>
</comment>
<sequence length="534" mass="55522">MSRRIAPASPAPSTTRTTPTAERQPRAPHRYRARFGALAAGAVPVVAFPAPGLAWLAWIALVPGLSLIQRAPSGREAAVRGWWFGAGFILTAMYWLVPSIGPALPVLAVLFGALQSVVGYAVHRLLHPPLTTRRALLALLVVPAAWVSTEYARSWHALGGPWALLGATQWQHPAILGLASAGGIWLVSAAVAAVNTGALIALTAVHWRPRAAAALVTVLVLAAGPLLFALRPAPAGAGAVTVALVQPGIVEDPQARFEASTRDTAALVGQPVDLVVWGESSTTADLDRDPAALDELRRLAATTGAEVMAGEDARKADGRISKDAVLVSPVGVVDRYRKIRLVPFGEYIPLRPVLGWIAGVSRAAGENRASGSDFHVLPATDRAGRPLPVGALICFESAFPDMARTAARDGARVLVYQSSTSTFQHTWAPEQHVSLAAIRAAETGRPAVQASLTGVSAAFDAQGRELARLGTDGTGALTVRLPLAAPGTLTWYDRIGDVVPMGALLVTAGAAVPAWRSRTAAGRAAAGPGTRPAA</sequence>
<dbReference type="PANTHER" id="PTHR38686">
    <property type="entry name" value="APOLIPOPROTEIN N-ACYLTRANSFERASE"/>
    <property type="match status" value="1"/>
</dbReference>
<evidence type="ECO:0000313" key="12">
    <source>
        <dbReference type="Proteomes" id="UP000610124"/>
    </source>
</evidence>
<feature type="transmembrane region" description="Helical" evidence="8">
    <location>
        <begin position="35"/>
        <end position="65"/>
    </location>
</feature>
<evidence type="ECO:0000256" key="7">
    <source>
        <dbReference type="ARBA" id="ARBA00023315"/>
    </source>
</evidence>
<dbReference type="KEGG" id="kau:B6264_00720"/>
<dbReference type="Gene3D" id="3.60.110.10">
    <property type="entry name" value="Carbon-nitrogen hydrolase"/>
    <property type="match status" value="1"/>
</dbReference>
<dbReference type="GO" id="GO:0016410">
    <property type="term" value="F:N-acyltransferase activity"/>
    <property type="evidence" value="ECO:0007669"/>
    <property type="project" value="UniProtKB-UniRule"/>
</dbReference>
<evidence type="ECO:0000256" key="9">
    <source>
        <dbReference type="SAM" id="MobiDB-lite"/>
    </source>
</evidence>
<comment type="catalytic activity">
    <reaction evidence="8">
        <text>N-terminal S-1,2-diacyl-sn-glyceryl-L-cysteinyl-[lipoprotein] + a glycerophospholipid = N-acyl-S-1,2-diacyl-sn-glyceryl-L-cysteinyl-[lipoprotein] + a 2-acyl-sn-glycero-3-phospholipid + H(+)</text>
        <dbReference type="Rhea" id="RHEA:48228"/>
        <dbReference type="Rhea" id="RHEA-COMP:14681"/>
        <dbReference type="Rhea" id="RHEA-COMP:14684"/>
        <dbReference type="ChEBI" id="CHEBI:15378"/>
        <dbReference type="ChEBI" id="CHEBI:136912"/>
        <dbReference type="ChEBI" id="CHEBI:140656"/>
        <dbReference type="ChEBI" id="CHEBI:140657"/>
        <dbReference type="ChEBI" id="CHEBI:140660"/>
        <dbReference type="EC" id="2.3.1.269"/>
    </reaction>
</comment>
<comment type="caution">
    <text evidence="11">The sequence shown here is derived from an EMBL/GenBank/DDBJ whole genome shotgun (WGS) entry which is preliminary data.</text>
</comment>